<name>X1B579_9ZZZZ</name>
<proteinExistence type="predicted"/>
<feature type="compositionally biased region" description="Basic residues" evidence="1">
    <location>
        <begin position="88"/>
        <end position="100"/>
    </location>
</feature>
<feature type="non-terminal residue" evidence="2">
    <location>
        <position position="1"/>
    </location>
</feature>
<gene>
    <name evidence="2" type="ORF">S01H4_48269</name>
</gene>
<protein>
    <submittedName>
        <fullName evidence="2">Uncharacterized protein</fullName>
    </submittedName>
</protein>
<feature type="region of interest" description="Disordered" evidence="1">
    <location>
        <begin position="88"/>
        <end position="114"/>
    </location>
</feature>
<organism evidence="2">
    <name type="scientific">marine sediment metagenome</name>
    <dbReference type="NCBI Taxonomy" id="412755"/>
    <lineage>
        <taxon>unclassified sequences</taxon>
        <taxon>metagenomes</taxon>
        <taxon>ecological metagenomes</taxon>
    </lineage>
</organism>
<sequence>KYKEDPLRKLARSVKWQTLYARGKDLNFSLFKNKEDLSFVQILFLHWLEVYKFLNDLLVSDEEYMDETIIGDEMLEDAMLLYYRKKNKNKDKQGKKKKRQVDHFSDIPTIIHRR</sequence>
<evidence type="ECO:0000313" key="2">
    <source>
        <dbReference type="EMBL" id="GAG90879.1"/>
    </source>
</evidence>
<reference evidence="2" key="1">
    <citation type="journal article" date="2014" name="Front. Microbiol.">
        <title>High frequency of phylogenetically diverse reductive dehalogenase-homologous genes in deep subseafloor sedimentary metagenomes.</title>
        <authorList>
            <person name="Kawai M."/>
            <person name="Futagami T."/>
            <person name="Toyoda A."/>
            <person name="Takaki Y."/>
            <person name="Nishi S."/>
            <person name="Hori S."/>
            <person name="Arai W."/>
            <person name="Tsubouchi T."/>
            <person name="Morono Y."/>
            <person name="Uchiyama I."/>
            <person name="Ito T."/>
            <person name="Fujiyama A."/>
            <person name="Inagaki F."/>
            <person name="Takami H."/>
        </authorList>
    </citation>
    <scope>NUCLEOTIDE SEQUENCE</scope>
    <source>
        <strain evidence="2">Expedition CK06-06</strain>
    </source>
</reference>
<comment type="caution">
    <text evidence="2">The sequence shown here is derived from an EMBL/GenBank/DDBJ whole genome shotgun (WGS) entry which is preliminary data.</text>
</comment>
<accession>X1B579</accession>
<evidence type="ECO:0000256" key="1">
    <source>
        <dbReference type="SAM" id="MobiDB-lite"/>
    </source>
</evidence>
<dbReference type="AlphaFoldDB" id="X1B579"/>
<dbReference type="EMBL" id="BART01027193">
    <property type="protein sequence ID" value="GAG90879.1"/>
    <property type="molecule type" value="Genomic_DNA"/>
</dbReference>